<evidence type="ECO:0000313" key="3">
    <source>
        <dbReference type="Proteomes" id="UP000549882"/>
    </source>
</evidence>
<feature type="region of interest" description="Disordered" evidence="1">
    <location>
        <begin position="49"/>
        <end position="132"/>
    </location>
</feature>
<name>A0A7W8XS49_9HYPH</name>
<feature type="compositionally biased region" description="Polar residues" evidence="1">
    <location>
        <begin position="49"/>
        <end position="83"/>
    </location>
</feature>
<evidence type="ECO:0000313" key="2">
    <source>
        <dbReference type="EMBL" id="MBB5574568.1"/>
    </source>
</evidence>
<accession>A0A7W8XS49</accession>
<organism evidence="2 3">
    <name type="scientific">Rhizobium paranaense</name>
    <dbReference type="NCBI Taxonomy" id="1650438"/>
    <lineage>
        <taxon>Bacteria</taxon>
        <taxon>Pseudomonadati</taxon>
        <taxon>Pseudomonadota</taxon>
        <taxon>Alphaproteobacteria</taxon>
        <taxon>Hyphomicrobiales</taxon>
        <taxon>Rhizobiaceae</taxon>
        <taxon>Rhizobium/Agrobacterium group</taxon>
        <taxon>Rhizobium</taxon>
    </lineage>
</organism>
<gene>
    <name evidence="2" type="ORF">GGD50_003195</name>
</gene>
<dbReference type="EMBL" id="JACHBI010000005">
    <property type="protein sequence ID" value="MBB5574568.1"/>
    <property type="molecule type" value="Genomic_DNA"/>
</dbReference>
<dbReference type="AlphaFoldDB" id="A0A7W8XS49"/>
<protein>
    <submittedName>
        <fullName evidence="2">Uncharacterized protein</fullName>
    </submittedName>
</protein>
<sequence>MDESFKLCRPVPIATAGNPDAPHRSRGRVLLVAAALAFAMPGGIFAQQLQRPNSDNCRAPATSKQTEGESQTALQGSQDSAANKLSDCGGVLKPPTTGDSAMEKPAPRGGKMPVIPPSAVPGQQEQKTPEAK</sequence>
<reference evidence="2 3" key="1">
    <citation type="submission" date="2020-08" db="EMBL/GenBank/DDBJ databases">
        <title>Genomic Encyclopedia of Type Strains, Phase IV (KMG-V): Genome sequencing to study the core and pangenomes of soil and plant-associated prokaryotes.</title>
        <authorList>
            <person name="Whitman W."/>
        </authorList>
    </citation>
    <scope>NUCLEOTIDE SEQUENCE [LARGE SCALE GENOMIC DNA]</scope>
    <source>
        <strain evidence="2 3">SEMIA 4064</strain>
    </source>
</reference>
<proteinExistence type="predicted"/>
<evidence type="ECO:0000256" key="1">
    <source>
        <dbReference type="SAM" id="MobiDB-lite"/>
    </source>
</evidence>
<dbReference type="Proteomes" id="UP000549882">
    <property type="component" value="Unassembled WGS sequence"/>
</dbReference>
<dbReference type="RefSeq" id="WP_246451209.1">
    <property type="nucleotide sequence ID" value="NZ_JACHBI010000005.1"/>
</dbReference>
<comment type="caution">
    <text evidence="2">The sequence shown here is derived from an EMBL/GenBank/DDBJ whole genome shotgun (WGS) entry which is preliminary data.</text>
</comment>
<keyword evidence="3" id="KW-1185">Reference proteome</keyword>